<evidence type="ECO:0000256" key="2">
    <source>
        <dbReference type="SAM" id="Phobius"/>
    </source>
</evidence>
<accession>A0ABR2KEQ0</accession>
<feature type="transmembrane region" description="Helical" evidence="2">
    <location>
        <begin position="184"/>
        <end position="203"/>
    </location>
</feature>
<proteinExistence type="predicted"/>
<evidence type="ECO:0000313" key="4">
    <source>
        <dbReference type="Proteomes" id="UP001470230"/>
    </source>
</evidence>
<feature type="compositionally biased region" description="Basic residues" evidence="1">
    <location>
        <begin position="1"/>
        <end position="10"/>
    </location>
</feature>
<keyword evidence="4" id="KW-1185">Reference proteome</keyword>
<evidence type="ECO:0008006" key="5">
    <source>
        <dbReference type="Google" id="ProtNLM"/>
    </source>
</evidence>
<keyword evidence="2" id="KW-0472">Membrane</keyword>
<name>A0ABR2KEQ0_9EUKA</name>
<sequence length="216" mass="25039">MFGKYKKLTKRQPAVKESDDHQNEYDDQISSDYEQQVIEEEEEPSLSDNSVSTLPNNYKYPDISTAKSSNNYVIQPQFNEFLNPSELSILKAEIQNRYDIEPNILLPLIVEYSLGAISDHADIECKAIHNNIEELTALTEEITQKAKECNHLVSKLNDYTVKVSNELKITQRSIQQIKIPRRSLLQLIMLLLVWIINIFIGIYRKIKSRNHPNNSF</sequence>
<organism evidence="3 4">
    <name type="scientific">Tritrichomonas musculus</name>
    <dbReference type="NCBI Taxonomy" id="1915356"/>
    <lineage>
        <taxon>Eukaryota</taxon>
        <taxon>Metamonada</taxon>
        <taxon>Parabasalia</taxon>
        <taxon>Tritrichomonadida</taxon>
        <taxon>Tritrichomonadidae</taxon>
        <taxon>Tritrichomonas</taxon>
    </lineage>
</organism>
<gene>
    <name evidence="3" type="ORF">M9Y10_034364</name>
</gene>
<keyword evidence="2" id="KW-0812">Transmembrane</keyword>
<comment type="caution">
    <text evidence="3">The sequence shown here is derived from an EMBL/GenBank/DDBJ whole genome shotgun (WGS) entry which is preliminary data.</text>
</comment>
<evidence type="ECO:0000313" key="3">
    <source>
        <dbReference type="EMBL" id="KAK8889613.1"/>
    </source>
</evidence>
<protein>
    <recommendedName>
        <fullName evidence="5">t-SNARE coiled-coil homology domain-containing protein</fullName>
    </recommendedName>
</protein>
<feature type="region of interest" description="Disordered" evidence="1">
    <location>
        <begin position="1"/>
        <end position="54"/>
    </location>
</feature>
<feature type="compositionally biased region" description="Basic and acidic residues" evidence="1">
    <location>
        <begin position="14"/>
        <end position="24"/>
    </location>
</feature>
<dbReference type="EMBL" id="JAPFFF010000005">
    <property type="protein sequence ID" value="KAK8889613.1"/>
    <property type="molecule type" value="Genomic_DNA"/>
</dbReference>
<evidence type="ECO:0000256" key="1">
    <source>
        <dbReference type="SAM" id="MobiDB-lite"/>
    </source>
</evidence>
<dbReference type="Proteomes" id="UP001470230">
    <property type="component" value="Unassembled WGS sequence"/>
</dbReference>
<reference evidence="3 4" key="1">
    <citation type="submission" date="2024-04" db="EMBL/GenBank/DDBJ databases">
        <title>Tritrichomonas musculus Genome.</title>
        <authorList>
            <person name="Alves-Ferreira E."/>
            <person name="Grigg M."/>
            <person name="Lorenzi H."/>
            <person name="Galac M."/>
        </authorList>
    </citation>
    <scope>NUCLEOTIDE SEQUENCE [LARGE SCALE GENOMIC DNA]</scope>
    <source>
        <strain evidence="3 4">EAF2021</strain>
    </source>
</reference>
<keyword evidence="2" id="KW-1133">Transmembrane helix</keyword>